<accession>A0A384JDQ9</accession>
<reference evidence="1 2" key="2">
    <citation type="journal article" date="2012" name="Eukaryot. Cell">
        <title>Genome update of Botrytis cinerea strains B05.10 and T4.</title>
        <authorList>
            <person name="Staats M."/>
            <person name="van Kan J.A."/>
        </authorList>
    </citation>
    <scope>NUCLEOTIDE SEQUENCE [LARGE SCALE GENOMIC DNA]</scope>
    <source>
        <strain evidence="1 2">B05.10</strain>
    </source>
</reference>
<reference evidence="1 2" key="1">
    <citation type="journal article" date="2011" name="PLoS Genet.">
        <title>Genomic analysis of the necrotrophic fungal pathogens Sclerotinia sclerotiorum and Botrytis cinerea.</title>
        <authorList>
            <person name="Amselem J."/>
            <person name="Cuomo C.A."/>
            <person name="van Kan J.A."/>
            <person name="Viaud M."/>
            <person name="Benito E.P."/>
            <person name="Couloux A."/>
            <person name="Coutinho P.M."/>
            <person name="de Vries R.P."/>
            <person name="Dyer P.S."/>
            <person name="Fillinger S."/>
            <person name="Fournier E."/>
            <person name="Gout L."/>
            <person name="Hahn M."/>
            <person name="Kohn L."/>
            <person name="Lapalu N."/>
            <person name="Plummer K.M."/>
            <person name="Pradier J.M."/>
            <person name="Quevillon E."/>
            <person name="Sharon A."/>
            <person name="Simon A."/>
            <person name="ten Have A."/>
            <person name="Tudzynski B."/>
            <person name="Tudzynski P."/>
            <person name="Wincker P."/>
            <person name="Andrew M."/>
            <person name="Anthouard V."/>
            <person name="Beever R.E."/>
            <person name="Beffa R."/>
            <person name="Benoit I."/>
            <person name="Bouzid O."/>
            <person name="Brault B."/>
            <person name="Chen Z."/>
            <person name="Choquer M."/>
            <person name="Collemare J."/>
            <person name="Cotton P."/>
            <person name="Danchin E.G."/>
            <person name="Da Silva C."/>
            <person name="Gautier A."/>
            <person name="Giraud C."/>
            <person name="Giraud T."/>
            <person name="Gonzalez C."/>
            <person name="Grossetete S."/>
            <person name="Guldener U."/>
            <person name="Henrissat B."/>
            <person name="Howlett B.J."/>
            <person name="Kodira C."/>
            <person name="Kretschmer M."/>
            <person name="Lappartient A."/>
            <person name="Leroch M."/>
            <person name="Levis C."/>
            <person name="Mauceli E."/>
            <person name="Neuveglise C."/>
            <person name="Oeser B."/>
            <person name="Pearson M."/>
            <person name="Poulain J."/>
            <person name="Poussereau N."/>
            <person name="Quesneville H."/>
            <person name="Rascle C."/>
            <person name="Schumacher J."/>
            <person name="Segurens B."/>
            <person name="Sexton A."/>
            <person name="Silva E."/>
            <person name="Sirven C."/>
            <person name="Soanes D.M."/>
            <person name="Talbot N.J."/>
            <person name="Templeton M."/>
            <person name="Yandava C."/>
            <person name="Yarden O."/>
            <person name="Zeng Q."/>
            <person name="Rollins J.A."/>
            <person name="Lebrun M.H."/>
            <person name="Dickman M."/>
        </authorList>
    </citation>
    <scope>NUCLEOTIDE SEQUENCE [LARGE SCALE GENOMIC DNA]</scope>
    <source>
        <strain evidence="1 2">B05.10</strain>
    </source>
</reference>
<protein>
    <submittedName>
        <fullName evidence="1">Uncharacterized protein</fullName>
    </submittedName>
</protein>
<proteinExistence type="predicted"/>
<name>A0A384JDQ9_BOTFB</name>
<evidence type="ECO:0000313" key="1">
    <source>
        <dbReference type="EMBL" id="ATZ48591.1"/>
    </source>
</evidence>
<dbReference type="PANTHER" id="PTHR42085">
    <property type="entry name" value="F-BOX DOMAIN-CONTAINING PROTEIN"/>
    <property type="match status" value="1"/>
</dbReference>
<dbReference type="EMBL" id="CP009807">
    <property type="protein sequence ID" value="ATZ48591.1"/>
    <property type="molecule type" value="Genomic_DNA"/>
</dbReference>
<dbReference type="InterPro" id="IPR038883">
    <property type="entry name" value="AN11006-like"/>
</dbReference>
<dbReference type="OrthoDB" id="5229512at2759"/>
<reference evidence="1 2" key="3">
    <citation type="journal article" date="2017" name="Mol. Plant Pathol.">
        <title>A gapless genome sequence of the fungus Botrytis cinerea.</title>
        <authorList>
            <person name="Van Kan J.A."/>
            <person name="Stassen J.H."/>
            <person name="Mosbach A."/>
            <person name="Van Der Lee T.A."/>
            <person name="Faino L."/>
            <person name="Farmer A.D."/>
            <person name="Papasotiriou D.G."/>
            <person name="Zhou S."/>
            <person name="Seidl M.F."/>
            <person name="Cottam E."/>
            <person name="Edel D."/>
            <person name="Hahn M."/>
            <person name="Schwartz D.C."/>
            <person name="Dietrich R.A."/>
            <person name="Widdison S."/>
            <person name="Scalliet G."/>
        </authorList>
    </citation>
    <scope>NUCLEOTIDE SEQUENCE [LARGE SCALE GENOMIC DNA]</scope>
    <source>
        <strain evidence="1 2">B05.10</strain>
    </source>
</reference>
<dbReference type="RefSeq" id="XP_001546480.2">
    <property type="nucleotide sequence ID" value="XM_001546430.2"/>
</dbReference>
<keyword evidence="2" id="KW-1185">Reference proteome</keyword>
<gene>
    <name evidence="1" type="ORF">BCIN_03g07840</name>
</gene>
<dbReference type="GeneID" id="5426962"/>
<evidence type="ECO:0000313" key="2">
    <source>
        <dbReference type="Proteomes" id="UP000001798"/>
    </source>
</evidence>
<sequence length="477" mass="54872">MFASISSLRQSSRLTAFPNKPFRFLNLPGNIRNIIYEMSVCDIKDPEPVDSSDAISLPTVETNFNINLLLTCRQIHDEAKYVLLTKNLFVEVQLTGAGKELNKGFESMLCLFRVPVVYIKQGIRPKDRSFNNCVVKYRISCDERRSQWERESIDSLVILHRHINQLFDAIAQTQWFISASTRGHSYHDIALQNPFVPMFARLGGRRSHFSIQALQNKEEAILSPFSNIAEGSVYISKDWSGDYLQRDNTITNAISSITTESVLKDLEELTSKGRDHHLQGIYVYAEEYYDLVDKKITVLMSTVRNATVTRLFEKPWLKPGDQVAEGQIFENQLAQIYSTICLYRAENALENLRGLINDGLGHSAKKVYAMVQEMAAQGATPLQFPRFMPSRERFKNHITMNAISFRLWEEVHIGDRSCIDNALEMVERGLRIAPHDPTLKEEKYRIARRRVELVLDFSVIRNMTHSLFDDKSQCYQK</sequence>
<dbReference type="VEuPathDB" id="FungiDB:Bcin03g07840"/>
<organism evidence="1 2">
    <name type="scientific">Botryotinia fuckeliana (strain B05.10)</name>
    <name type="common">Noble rot fungus</name>
    <name type="synonym">Botrytis cinerea</name>
    <dbReference type="NCBI Taxonomy" id="332648"/>
    <lineage>
        <taxon>Eukaryota</taxon>
        <taxon>Fungi</taxon>
        <taxon>Dikarya</taxon>
        <taxon>Ascomycota</taxon>
        <taxon>Pezizomycotina</taxon>
        <taxon>Leotiomycetes</taxon>
        <taxon>Helotiales</taxon>
        <taxon>Sclerotiniaceae</taxon>
        <taxon>Botrytis</taxon>
    </lineage>
</organism>
<dbReference type="PANTHER" id="PTHR42085:SF1">
    <property type="entry name" value="F-BOX DOMAIN-CONTAINING PROTEIN"/>
    <property type="match status" value="1"/>
</dbReference>
<dbReference type="KEGG" id="bfu:BCIN_03g07840"/>
<dbReference type="AlphaFoldDB" id="A0A384JDQ9"/>
<dbReference type="Proteomes" id="UP000001798">
    <property type="component" value="Chromosome 3"/>
</dbReference>